<dbReference type="AlphaFoldDB" id="A0A1J4JMC0"/>
<evidence type="ECO:0008006" key="5">
    <source>
        <dbReference type="Google" id="ProtNLM"/>
    </source>
</evidence>
<keyword evidence="4" id="KW-1185">Reference proteome</keyword>
<evidence type="ECO:0000256" key="1">
    <source>
        <dbReference type="SAM" id="MobiDB-lite"/>
    </source>
</evidence>
<dbReference type="EMBL" id="MLAK01000966">
    <property type="protein sequence ID" value="OHT00211.1"/>
    <property type="molecule type" value="Genomic_DNA"/>
</dbReference>
<dbReference type="GeneID" id="94843625"/>
<gene>
    <name evidence="3" type="ORF">TRFO_33161</name>
</gene>
<keyword evidence="2" id="KW-1133">Transmembrane helix</keyword>
<accession>A0A1J4JMC0</accession>
<keyword evidence="2" id="KW-0472">Membrane</keyword>
<dbReference type="CDD" id="cd12087">
    <property type="entry name" value="TM_EGFR-like"/>
    <property type="match status" value="1"/>
</dbReference>
<organism evidence="3 4">
    <name type="scientific">Tritrichomonas foetus</name>
    <dbReference type="NCBI Taxonomy" id="1144522"/>
    <lineage>
        <taxon>Eukaryota</taxon>
        <taxon>Metamonada</taxon>
        <taxon>Parabasalia</taxon>
        <taxon>Tritrichomonadida</taxon>
        <taxon>Tritrichomonadidae</taxon>
        <taxon>Tritrichomonas</taxon>
    </lineage>
</organism>
<dbReference type="VEuPathDB" id="TrichDB:TRFO_33161"/>
<evidence type="ECO:0000313" key="3">
    <source>
        <dbReference type="EMBL" id="OHT00211.1"/>
    </source>
</evidence>
<sequence>MNYVSGEYERAHYFQIEHTSFSCNHAHEFGGSLFLFGVSDSWIDHSIFENNSAIESGGAIGFYECDGMFLFSCTFISNACCDRQFFKNELLYDKTNHVFNKKIHAKGGGAIVVCNTEISRNNLEQKPDYRTTVIFATERCFFINNNCERQSSKEAFTKGFDIRFKGEITFQSYEDRFVNEQSLSIVGYNNETFHRHQTLFYNPNIDRDWDNFTNESNINFYQFTDKIEPMKNVFINYNINDYSWNPTSAFTENVPIIHDNVDDIITEDNELPDLPTNNFQTKLPERTTKSYAPDKTLIPSELKVPSYSRTIALIPGLYVDDDSDDSSNKNKISTGTIIGIAVGAAALLVIIVLIIFYALRKAYTMHSSIEMDPENATMETSTGSAMTENNPLYQKGNDDPFREDFTEEVHHELKKK</sequence>
<feature type="transmembrane region" description="Helical" evidence="2">
    <location>
        <begin position="337"/>
        <end position="359"/>
    </location>
</feature>
<comment type="caution">
    <text evidence="3">The sequence shown here is derived from an EMBL/GenBank/DDBJ whole genome shotgun (WGS) entry which is preliminary data.</text>
</comment>
<name>A0A1J4JMC0_9EUKA</name>
<proteinExistence type="predicted"/>
<dbReference type="PANTHER" id="PTHR46155">
    <property type="entry name" value="BIFUNCTIONAL INHIBITOR/LIPID-TRANSFER PROTEIN/SEED STORAGE 2S ALBUMIN SUPERFAMILY PROTEIN"/>
    <property type="match status" value="1"/>
</dbReference>
<keyword evidence="2" id="KW-0812">Transmembrane</keyword>
<evidence type="ECO:0000313" key="4">
    <source>
        <dbReference type="Proteomes" id="UP000179807"/>
    </source>
</evidence>
<dbReference type="Proteomes" id="UP000179807">
    <property type="component" value="Unassembled WGS sequence"/>
</dbReference>
<protein>
    <recommendedName>
        <fullName evidence="5">Right handed beta helix domain-containing protein</fullName>
    </recommendedName>
</protein>
<feature type="compositionally biased region" description="Basic and acidic residues" evidence="1">
    <location>
        <begin position="396"/>
        <end position="416"/>
    </location>
</feature>
<evidence type="ECO:0000256" key="2">
    <source>
        <dbReference type="SAM" id="Phobius"/>
    </source>
</evidence>
<reference evidence="3" key="1">
    <citation type="submission" date="2016-10" db="EMBL/GenBank/DDBJ databases">
        <authorList>
            <person name="Benchimol M."/>
            <person name="Almeida L.G."/>
            <person name="Vasconcelos A.T."/>
            <person name="Perreira-Neves A."/>
            <person name="Rosa I.A."/>
            <person name="Tasca T."/>
            <person name="Bogo M.R."/>
            <person name="de Souza W."/>
        </authorList>
    </citation>
    <scope>NUCLEOTIDE SEQUENCE [LARGE SCALE GENOMIC DNA]</scope>
    <source>
        <strain evidence="3">K</strain>
    </source>
</reference>
<feature type="region of interest" description="Disordered" evidence="1">
    <location>
        <begin position="379"/>
        <end position="416"/>
    </location>
</feature>
<feature type="compositionally biased region" description="Polar residues" evidence="1">
    <location>
        <begin position="379"/>
        <end position="392"/>
    </location>
</feature>
<dbReference type="RefSeq" id="XP_068353347.1">
    <property type="nucleotide sequence ID" value="XM_068508921.1"/>
</dbReference>
<dbReference type="PANTHER" id="PTHR46155:SF1">
    <property type="entry name" value="BIFUNCTIONAL INHIBITOR_LIPID-TRANSFER PROTEIN_SEED STORAGE 2S ALBUMIN SUPERFAMILY PROTEIN"/>
    <property type="match status" value="1"/>
</dbReference>